<keyword evidence="2" id="KW-1185">Reference proteome</keyword>
<evidence type="ECO:0000313" key="1">
    <source>
        <dbReference type="EMBL" id="CAD7665741.1"/>
    </source>
</evidence>
<proteinExistence type="predicted"/>
<dbReference type="PANTHER" id="PTHR11232">
    <property type="entry name" value="PHOSPHOTYROSINE INTERACTION DOMAIN-CONTAINING FAMILY MEMBER"/>
    <property type="match status" value="1"/>
</dbReference>
<dbReference type="Proteomes" id="UP000728032">
    <property type="component" value="Unassembled WGS sequence"/>
</dbReference>
<gene>
    <name evidence="1" type="ORF">ONB1V03_LOCUS22298</name>
</gene>
<organism evidence="1">
    <name type="scientific">Oppiella nova</name>
    <dbReference type="NCBI Taxonomy" id="334625"/>
    <lineage>
        <taxon>Eukaryota</taxon>
        <taxon>Metazoa</taxon>
        <taxon>Ecdysozoa</taxon>
        <taxon>Arthropoda</taxon>
        <taxon>Chelicerata</taxon>
        <taxon>Arachnida</taxon>
        <taxon>Acari</taxon>
        <taxon>Acariformes</taxon>
        <taxon>Sarcoptiformes</taxon>
        <taxon>Oribatida</taxon>
        <taxon>Brachypylina</taxon>
        <taxon>Oppioidea</taxon>
        <taxon>Oppiidae</taxon>
        <taxon>Oppiella</taxon>
    </lineage>
</organism>
<dbReference type="OrthoDB" id="10057585at2759"/>
<sequence length="82" mass="9337">MIKQSSLLKWAQNGNKNLNNMKSSSKNNWIHPPEALTRGHVAYLVKFLGNTDVDQPKGIEVVKEGIRKLKFNQHIKRAEGIK</sequence>
<dbReference type="EMBL" id="OC963702">
    <property type="protein sequence ID" value="CAD7665741.1"/>
    <property type="molecule type" value="Genomic_DNA"/>
</dbReference>
<feature type="non-terminal residue" evidence="1">
    <location>
        <position position="1"/>
    </location>
</feature>
<reference evidence="1" key="1">
    <citation type="submission" date="2020-11" db="EMBL/GenBank/DDBJ databases">
        <authorList>
            <person name="Tran Van P."/>
        </authorList>
    </citation>
    <scope>NUCLEOTIDE SEQUENCE</scope>
</reference>
<dbReference type="InterPro" id="IPR011993">
    <property type="entry name" value="PH-like_dom_sf"/>
</dbReference>
<dbReference type="PANTHER" id="PTHR11232:SF77">
    <property type="entry name" value="GULP PTB DOMAIN CONTAINING ENGULFMENT ADAPTOR 1"/>
    <property type="match status" value="1"/>
</dbReference>
<dbReference type="AlphaFoldDB" id="A0A7R9R0V7"/>
<accession>A0A7R9R0V7</accession>
<protein>
    <submittedName>
        <fullName evidence="1">Uncharacterized protein</fullName>
    </submittedName>
</protein>
<name>A0A7R9R0V7_9ACAR</name>
<dbReference type="SUPFAM" id="SSF50729">
    <property type="entry name" value="PH domain-like"/>
    <property type="match status" value="1"/>
</dbReference>
<dbReference type="InterPro" id="IPR051133">
    <property type="entry name" value="Adapter_Engulfment-Domain"/>
</dbReference>
<dbReference type="Gene3D" id="2.30.29.30">
    <property type="entry name" value="Pleckstrin-homology domain (PH domain)/Phosphotyrosine-binding domain (PTB)"/>
    <property type="match status" value="1"/>
</dbReference>
<evidence type="ECO:0000313" key="2">
    <source>
        <dbReference type="Proteomes" id="UP000728032"/>
    </source>
</evidence>
<dbReference type="EMBL" id="CAJPVJ010048877">
    <property type="protein sequence ID" value="CAG2182877.1"/>
    <property type="molecule type" value="Genomic_DNA"/>
</dbReference>